<name>A0A182SDJ6_9DIPT</name>
<dbReference type="EnsemblMetazoa" id="AMAM004620-RA">
    <property type="protein sequence ID" value="AMAM004620-PA"/>
    <property type="gene ID" value="AMAM004620"/>
</dbReference>
<sequence length="467" mass="50169">MLGSKRLRRSTRNQLDDTTNEEDDDDDDSEQDARDEETTGEGRAYRGPPSKQNEDDEEEEDDDDDDDDDEDDQNVRVGRSTRQTVPSSSSSARPTRRMRARKLPSDHEQSPEETSNISKRSSATQQTQRVATGQNHPSTAGAGTRNNWYASESDNDVNHSAAGTAVPAVASTSFHAVRSSRRLLVESSNAVITANGSASGSSMVRRTITSTSTVTSVRRLRGTEGNASSGTATPPPHTVDHNYGEPGPSARSVASSSGMSGAVSGTSASAHPSSAATVGGAAISALRRTRTRSTVLSRHQRNPDELDQSVAAVQDAHQEVTNNEIGGGADDGSDEDDNQPLRMMTANPRSSRSNTARQLRARTGADGSTPSKRKSTRISSSHEEDVPDGADSDDSDDSDDDNTPLHMMAGSSSRTRSSRSQTASVAGTPKKNENNSTTPFGSRMAAHRTRRKERYTSDEEYEVSFYR</sequence>
<dbReference type="Proteomes" id="UP000075901">
    <property type="component" value="Unassembled WGS sequence"/>
</dbReference>
<feature type="compositionally biased region" description="Polar residues" evidence="1">
    <location>
        <begin position="347"/>
        <end position="357"/>
    </location>
</feature>
<reference evidence="3" key="1">
    <citation type="submission" date="2013-09" db="EMBL/GenBank/DDBJ databases">
        <title>The Genome Sequence of Anopheles maculatus species B.</title>
        <authorList>
            <consortium name="The Broad Institute Genomics Platform"/>
            <person name="Neafsey D.E."/>
            <person name="Besansky N."/>
            <person name="Howell P."/>
            <person name="Walton C."/>
            <person name="Young S.K."/>
            <person name="Zeng Q."/>
            <person name="Gargeya S."/>
            <person name="Fitzgerald M."/>
            <person name="Haas B."/>
            <person name="Abouelleil A."/>
            <person name="Allen A.W."/>
            <person name="Alvarado L."/>
            <person name="Arachchi H.M."/>
            <person name="Berlin A.M."/>
            <person name="Chapman S.B."/>
            <person name="Gainer-Dewar J."/>
            <person name="Goldberg J."/>
            <person name="Griggs A."/>
            <person name="Gujja S."/>
            <person name="Hansen M."/>
            <person name="Howarth C."/>
            <person name="Imamovic A."/>
            <person name="Ireland A."/>
            <person name="Larimer J."/>
            <person name="McCowan C."/>
            <person name="Murphy C."/>
            <person name="Pearson M."/>
            <person name="Poon T.W."/>
            <person name="Priest M."/>
            <person name="Roberts A."/>
            <person name="Saif S."/>
            <person name="Shea T."/>
            <person name="Sisk P."/>
            <person name="Sykes S."/>
            <person name="Wortman J."/>
            <person name="Nusbaum C."/>
            <person name="Birren B."/>
        </authorList>
    </citation>
    <scope>NUCLEOTIDE SEQUENCE [LARGE SCALE GENOMIC DNA]</scope>
    <source>
        <strain evidence="3">maculatus3</strain>
    </source>
</reference>
<feature type="compositionally biased region" description="Acidic residues" evidence="1">
    <location>
        <begin position="458"/>
        <end position="467"/>
    </location>
</feature>
<feature type="compositionally biased region" description="Low complexity" evidence="1">
    <location>
        <begin position="249"/>
        <end position="297"/>
    </location>
</feature>
<feature type="compositionally biased region" description="Low complexity" evidence="1">
    <location>
        <begin position="411"/>
        <end position="420"/>
    </location>
</feature>
<feature type="compositionally biased region" description="Acidic residues" evidence="1">
    <location>
        <begin position="18"/>
        <end position="39"/>
    </location>
</feature>
<reference evidence="2" key="2">
    <citation type="submission" date="2020-05" db="UniProtKB">
        <authorList>
            <consortium name="EnsemblMetazoa"/>
        </authorList>
    </citation>
    <scope>IDENTIFICATION</scope>
    <source>
        <strain evidence="2">maculatus3</strain>
    </source>
</reference>
<organism evidence="2 3">
    <name type="scientific">Anopheles maculatus</name>
    <dbReference type="NCBI Taxonomy" id="74869"/>
    <lineage>
        <taxon>Eukaryota</taxon>
        <taxon>Metazoa</taxon>
        <taxon>Ecdysozoa</taxon>
        <taxon>Arthropoda</taxon>
        <taxon>Hexapoda</taxon>
        <taxon>Insecta</taxon>
        <taxon>Pterygota</taxon>
        <taxon>Neoptera</taxon>
        <taxon>Endopterygota</taxon>
        <taxon>Diptera</taxon>
        <taxon>Nematocera</taxon>
        <taxon>Culicoidea</taxon>
        <taxon>Culicidae</taxon>
        <taxon>Anophelinae</taxon>
        <taxon>Anopheles</taxon>
        <taxon>Anopheles maculatus group</taxon>
    </lineage>
</organism>
<dbReference type="VEuPathDB" id="VectorBase:AMAM004620"/>
<evidence type="ECO:0000256" key="1">
    <source>
        <dbReference type="SAM" id="MobiDB-lite"/>
    </source>
</evidence>
<feature type="region of interest" description="Disordered" evidence="1">
    <location>
        <begin position="196"/>
        <end position="467"/>
    </location>
</feature>
<protein>
    <submittedName>
        <fullName evidence="2">Uncharacterized protein</fullName>
    </submittedName>
</protein>
<feature type="compositionally biased region" description="Low complexity" evidence="1">
    <location>
        <begin position="201"/>
        <end position="217"/>
    </location>
</feature>
<evidence type="ECO:0000313" key="2">
    <source>
        <dbReference type="EnsemblMetazoa" id="AMAM004620-PA"/>
    </source>
</evidence>
<feature type="compositionally biased region" description="Acidic residues" evidence="1">
    <location>
        <begin position="54"/>
        <end position="72"/>
    </location>
</feature>
<keyword evidence="3" id="KW-1185">Reference proteome</keyword>
<accession>A0A182SDJ6</accession>
<dbReference type="AlphaFoldDB" id="A0A182SDJ6"/>
<feature type="compositionally biased region" description="Acidic residues" evidence="1">
    <location>
        <begin position="385"/>
        <end position="402"/>
    </location>
</feature>
<feature type="compositionally biased region" description="Polar residues" evidence="1">
    <location>
        <begin position="112"/>
        <end position="138"/>
    </location>
</feature>
<evidence type="ECO:0000313" key="3">
    <source>
        <dbReference type="Proteomes" id="UP000075901"/>
    </source>
</evidence>
<feature type="compositionally biased region" description="Basic residues" evidence="1">
    <location>
        <begin position="1"/>
        <end position="11"/>
    </location>
</feature>
<proteinExistence type="predicted"/>
<feature type="compositionally biased region" description="Low complexity" evidence="1">
    <location>
        <begin position="80"/>
        <end position="93"/>
    </location>
</feature>
<feature type="region of interest" description="Disordered" evidence="1">
    <location>
        <begin position="1"/>
        <end position="161"/>
    </location>
</feature>